<evidence type="ECO:0000313" key="3">
    <source>
        <dbReference type="EMBL" id="RAJ06696.1"/>
    </source>
</evidence>
<keyword evidence="1" id="KW-0479">Metal-binding</keyword>
<dbReference type="Gene3D" id="1.50.10.10">
    <property type="match status" value="1"/>
</dbReference>
<dbReference type="Gene3D" id="1.10.510.10">
    <property type="entry name" value="Transferase(Phosphotransferase) domain 1"/>
    <property type="match status" value="1"/>
</dbReference>
<dbReference type="PROSITE" id="PS00109">
    <property type="entry name" value="PROTEIN_KINASE_TYR"/>
    <property type="match status" value="1"/>
</dbReference>
<dbReference type="PRINTS" id="PR01950">
    <property type="entry name" value="LANCSUPER"/>
</dbReference>
<dbReference type="Pfam" id="PF25816">
    <property type="entry name" value="RamC_N"/>
    <property type="match status" value="1"/>
</dbReference>
<keyword evidence="3" id="KW-0723">Serine/threonine-protein kinase</keyword>
<dbReference type="InterPro" id="IPR012341">
    <property type="entry name" value="6hp_glycosidase-like_sf"/>
</dbReference>
<name>A0A327QQ00_9BACT</name>
<evidence type="ECO:0000313" key="4">
    <source>
        <dbReference type="Proteomes" id="UP000249547"/>
    </source>
</evidence>
<feature type="binding site" evidence="1">
    <location>
        <position position="742"/>
    </location>
    <ligand>
        <name>Zn(2+)</name>
        <dbReference type="ChEBI" id="CHEBI:29105"/>
    </ligand>
</feature>
<dbReference type="SUPFAM" id="SSF158745">
    <property type="entry name" value="LanC-like"/>
    <property type="match status" value="1"/>
</dbReference>
<dbReference type="SUPFAM" id="SSF56112">
    <property type="entry name" value="Protein kinase-like (PK-like)"/>
    <property type="match status" value="1"/>
</dbReference>
<keyword evidence="3" id="KW-0418">Kinase</keyword>
<dbReference type="GO" id="GO:0046872">
    <property type="term" value="F:metal ion binding"/>
    <property type="evidence" value="ECO:0007669"/>
    <property type="project" value="UniProtKB-KW"/>
</dbReference>
<dbReference type="EMBL" id="QLLL01000003">
    <property type="protein sequence ID" value="RAJ06696.1"/>
    <property type="molecule type" value="Genomic_DNA"/>
</dbReference>
<dbReference type="PANTHER" id="PTHR24345">
    <property type="entry name" value="SERINE/THREONINE-PROTEIN KINASE PLK"/>
    <property type="match status" value="1"/>
</dbReference>
<dbReference type="InterPro" id="IPR000719">
    <property type="entry name" value="Prot_kinase_dom"/>
</dbReference>
<evidence type="ECO:0000259" key="2">
    <source>
        <dbReference type="PROSITE" id="PS50011"/>
    </source>
</evidence>
<dbReference type="GO" id="GO:0031179">
    <property type="term" value="P:peptide modification"/>
    <property type="evidence" value="ECO:0007669"/>
    <property type="project" value="InterPro"/>
</dbReference>
<dbReference type="Pfam" id="PF05147">
    <property type="entry name" value="LANC_like"/>
    <property type="match status" value="1"/>
</dbReference>
<dbReference type="InterPro" id="IPR008266">
    <property type="entry name" value="Tyr_kinase_AS"/>
</dbReference>
<dbReference type="GO" id="GO:0005524">
    <property type="term" value="F:ATP binding"/>
    <property type="evidence" value="ECO:0007669"/>
    <property type="project" value="InterPro"/>
</dbReference>
<proteinExistence type="predicted"/>
<keyword evidence="1" id="KW-0862">Zinc</keyword>
<dbReference type="Proteomes" id="UP000249547">
    <property type="component" value="Unassembled WGS sequence"/>
</dbReference>
<dbReference type="InterPro" id="IPR057929">
    <property type="entry name" value="RamC_N"/>
</dbReference>
<dbReference type="SMART" id="SM01260">
    <property type="entry name" value="LANC_like"/>
    <property type="match status" value="1"/>
</dbReference>
<feature type="binding site" evidence="1">
    <location>
        <position position="787"/>
    </location>
    <ligand>
        <name>Zn(2+)</name>
        <dbReference type="ChEBI" id="CHEBI:29105"/>
    </ligand>
</feature>
<dbReference type="AlphaFoldDB" id="A0A327QQ00"/>
<gene>
    <name evidence="3" type="ORF">LX64_01823</name>
</gene>
<dbReference type="SMART" id="SM00220">
    <property type="entry name" value="S_TKc"/>
    <property type="match status" value="1"/>
</dbReference>
<dbReference type="GO" id="GO:0004674">
    <property type="term" value="F:protein serine/threonine kinase activity"/>
    <property type="evidence" value="ECO:0007669"/>
    <property type="project" value="UniProtKB-KW"/>
</dbReference>
<keyword evidence="4" id="KW-1185">Reference proteome</keyword>
<dbReference type="InterPro" id="IPR007822">
    <property type="entry name" value="LANC-like"/>
</dbReference>
<accession>A0A327QQ00</accession>
<dbReference type="RefSeq" id="WP_111597293.1">
    <property type="nucleotide sequence ID" value="NZ_QLLL01000003.1"/>
</dbReference>
<organism evidence="3 4">
    <name type="scientific">Chitinophaga skermanii</name>
    <dbReference type="NCBI Taxonomy" id="331697"/>
    <lineage>
        <taxon>Bacteria</taxon>
        <taxon>Pseudomonadati</taxon>
        <taxon>Bacteroidota</taxon>
        <taxon>Chitinophagia</taxon>
        <taxon>Chitinophagales</taxon>
        <taxon>Chitinophagaceae</taxon>
        <taxon>Chitinophaga</taxon>
    </lineage>
</organism>
<feature type="domain" description="Protein kinase" evidence="2">
    <location>
        <begin position="206"/>
        <end position="469"/>
    </location>
</feature>
<dbReference type="PROSITE" id="PS50011">
    <property type="entry name" value="PROTEIN_KINASE_DOM"/>
    <property type="match status" value="1"/>
</dbReference>
<reference evidence="3 4" key="1">
    <citation type="submission" date="2018-06" db="EMBL/GenBank/DDBJ databases">
        <title>Genomic Encyclopedia of Archaeal and Bacterial Type Strains, Phase II (KMG-II): from individual species to whole genera.</title>
        <authorList>
            <person name="Goeker M."/>
        </authorList>
    </citation>
    <scope>NUCLEOTIDE SEQUENCE [LARGE SCALE GENOMIC DNA]</scope>
    <source>
        <strain evidence="3 4">DSM 23857</strain>
    </source>
</reference>
<dbReference type="Pfam" id="PF00069">
    <property type="entry name" value="Pkinase"/>
    <property type="match status" value="1"/>
</dbReference>
<keyword evidence="3" id="KW-0808">Transferase</keyword>
<dbReference type="OrthoDB" id="9813021at2"/>
<dbReference type="InterPro" id="IPR011009">
    <property type="entry name" value="Kinase-like_dom_sf"/>
</dbReference>
<evidence type="ECO:0000256" key="1">
    <source>
        <dbReference type="PIRSR" id="PIRSR607822-1"/>
    </source>
</evidence>
<dbReference type="GO" id="GO:0005975">
    <property type="term" value="P:carbohydrate metabolic process"/>
    <property type="evidence" value="ECO:0007669"/>
    <property type="project" value="InterPro"/>
</dbReference>
<comment type="caution">
    <text evidence="3">The sequence shown here is derived from an EMBL/GenBank/DDBJ whole genome shotgun (WGS) entry which is preliminary data.</text>
</comment>
<feature type="binding site" evidence="1">
    <location>
        <position position="788"/>
    </location>
    <ligand>
        <name>Zn(2+)</name>
        <dbReference type="ChEBI" id="CHEBI:29105"/>
    </ligand>
</feature>
<protein>
    <submittedName>
        <fullName evidence="3">Serine/threonine protein kinase</fullName>
    </submittedName>
</protein>
<sequence length="875" mass="100048">MSTEQLSKIRDYKVFLLEYFNEFDEESEDIYYIIHGDLRKTQGWMYYISCNLVSITSILPPLLQYLKSIEVAFKLIKTREDHININNAVLGVSTQGQAIVIYPNDDKQARSIYPFLYEILGNEEGPVISAAQQLTNSIYTRYGGIKPIPVLQENGEYLHFIYDINGNLVEDLFTIPHVLPSGVDRLFPIVQSKDKGSAVNKIVGNYLPFKVLKNDLKGSVHKAIYFKGLLSWGVCVLKQGKKNVWQDAHNRDVTSRIRWQKQLFDALRGKVKMPVIYEYFEDNTDAYIAMELVKGKSFMDEIFEVYNGRTWHNIPQNGKIKLLEITLKILALIECMHNCDFVHRDITPTNFIVDKKLNVQMIDLELSYDLQSAELQFDWGTPGFMSPNQYYLKTPTIEDDLYAIGASLFVVLTGQFPIILSRDHELNLHRKLSYYIPNKEIRDVVFYCLHDDPQQRPSLQYIINAVQYFKLLIQKDGGGEALVDLVSRKDIETTIQHAISTVNSPMFTGHQTWFSRKIFGNGHVKGQFDGARLYYGFNRGAAGVFYMLHIAKSVGFNIDEGLRVAEKIPVAIETKEFPNGLHFGKAGIAIMLNLMNQYSCFNNISDYNLVEWMTGIVTKTDLVFGYAGQLLALLHLHQQNRAAYVNAKIDEIVTVLRESQLESGAWYNDTTNSNKQINTGLHYGVAGILYSLLLYRELYHDTQVDECIITGLQWLEKTSFSRNGTRFWRTSTHDMKSTIELCTGASGIALVFIVAYRVYKSDKYKKIVDEAFMCIPHEFVMLNLSHCHGSAGIGEVYLEAYRAFNDAAYLEKAEKIVLSIIHQVAATPNPNEVYWYVEGTEFPTADFMTGQAGVIHFLLRYLHPDKIPYPLEPQP</sequence>